<protein>
    <recommendedName>
        <fullName evidence="3">Pyrimidine 5-nucleotidase</fullName>
    </recommendedName>
</protein>
<dbReference type="Gene3D" id="1.10.150.450">
    <property type="match status" value="1"/>
</dbReference>
<keyword evidence="2" id="KW-1185">Reference proteome</keyword>
<evidence type="ECO:0008006" key="3">
    <source>
        <dbReference type="Google" id="ProtNLM"/>
    </source>
</evidence>
<comment type="caution">
    <text evidence="1">The sequence shown here is derived from an EMBL/GenBank/DDBJ whole genome shotgun (WGS) entry which is preliminary data.</text>
</comment>
<dbReference type="InterPro" id="IPR052791">
    <property type="entry name" value="SSM1_domain"/>
</dbReference>
<dbReference type="SFLD" id="SFLDG01129">
    <property type="entry name" value="C1.5:_HAD__Beta-PGM__Phosphata"/>
    <property type="match status" value="1"/>
</dbReference>
<organism evidence="1 2">
    <name type="scientific">Zalerion maritima</name>
    <dbReference type="NCBI Taxonomy" id="339359"/>
    <lineage>
        <taxon>Eukaryota</taxon>
        <taxon>Fungi</taxon>
        <taxon>Dikarya</taxon>
        <taxon>Ascomycota</taxon>
        <taxon>Pezizomycotina</taxon>
        <taxon>Sordariomycetes</taxon>
        <taxon>Lulworthiomycetidae</taxon>
        <taxon>Lulworthiales</taxon>
        <taxon>Lulworthiaceae</taxon>
        <taxon>Zalerion</taxon>
    </lineage>
</organism>
<dbReference type="NCBIfam" id="TIGR01993">
    <property type="entry name" value="Pyr-5-nucltdase"/>
    <property type="match status" value="1"/>
</dbReference>
<dbReference type="GO" id="GO:0009166">
    <property type="term" value="P:nucleotide catabolic process"/>
    <property type="evidence" value="ECO:0007669"/>
    <property type="project" value="TreeGrafter"/>
</dbReference>
<reference evidence="1" key="1">
    <citation type="submission" date="2022-07" db="EMBL/GenBank/DDBJ databases">
        <title>Draft genome sequence of Zalerion maritima ATCC 34329, a (micro)plastics degrading marine fungus.</title>
        <authorList>
            <person name="Paco A."/>
            <person name="Goncalves M.F.M."/>
            <person name="Rocha-Santos T.A.P."/>
            <person name="Alves A."/>
        </authorList>
    </citation>
    <scope>NUCLEOTIDE SEQUENCE</scope>
    <source>
        <strain evidence="1">ATCC 34329</strain>
    </source>
</reference>
<name>A0AAD5RJF8_9PEZI</name>
<dbReference type="InterPro" id="IPR006439">
    <property type="entry name" value="HAD-SF_hydro_IA"/>
</dbReference>
<dbReference type="PANTHER" id="PTHR47438">
    <property type="entry name" value="PHOSPHATE METABOLISM PROTEIN 8-RELATED"/>
    <property type="match status" value="1"/>
</dbReference>
<dbReference type="InterPro" id="IPR023214">
    <property type="entry name" value="HAD_sf"/>
</dbReference>
<dbReference type="Gene3D" id="3.40.50.1000">
    <property type="entry name" value="HAD superfamily/HAD-like"/>
    <property type="match status" value="1"/>
</dbReference>
<dbReference type="NCBIfam" id="TIGR01509">
    <property type="entry name" value="HAD-SF-IA-v3"/>
    <property type="match status" value="1"/>
</dbReference>
<sequence>MNATRIETNGTSSHESATQKPVLFFDIDNCLYPKSAKVHDLMAVLIDDYFEKHLNLPSRAEAVRLHAEYYTNYGLAIEGLVRHHEIDPLDYNSKVDDALPLETVLSPNPELRTLLEDIDRSKVKLWLFTNAYVNHARRVVTLLGVEDCFDGLTYCDYASTPILCKPHVDMFSKAMREAGVEKMEDCWFVDDSWGNCVEAQELGWTTAHLVEEGVKAPEKKAAKFQIRQLGQLREVFPQFFKSK</sequence>
<dbReference type="SFLD" id="SFLDS00003">
    <property type="entry name" value="Haloacid_Dehalogenase"/>
    <property type="match status" value="1"/>
</dbReference>
<dbReference type="PANTHER" id="PTHR47438:SF1">
    <property type="entry name" value="PHOSPHATE METABOLISM PROTEIN 8-RELATED"/>
    <property type="match status" value="1"/>
</dbReference>
<dbReference type="AlphaFoldDB" id="A0AAD5RJF8"/>
<dbReference type="InterPro" id="IPR010237">
    <property type="entry name" value="Pyr-5-nucltdase"/>
</dbReference>
<proteinExistence type="predicted"/>
<evidence type="ECO:0000313" key="2">
    <source>
        <dbReference type="Proteomes" id="UP001201980"/>
    </source>
</evidence>
<dbReference type="InterPro" id="IPR036412">
    <property type="entry name" value="HAD-like_sf"/>
</dbReference>
<dbReference type="EMBL" id="JAKWBI020000359">
    <property type="protein sequence ID" value="KAJ2896036.1"/>
    <property type="molecule type" value="Genomic_DNA"/>
</dbReference>
<gene>
    <name evidence="1" type="ORF">MKZ38_005921</name>
</gene>
<dbReference type="Proteomes" id="UP001201980">
    <property type="component" value="Unassembled WGS sequence"/>
</dbReference>
<accession>A0AAD5RJF8</accession>
<dbReference type="GO" id="GO:0006206">
    <property type="term" value="P:pyrimidine nucleobase metabolic process"/>
    <property type="evidence" value="ECO:0007669"/>
    <property type="project" value="TreeGrafter"/>
</dbReference>
<dbReference type="GO" id="GO:0008252">
    <property type="term" value="F:nucleotidase activity"/>
    <property type="evidence" value="ECO:0007669"/>
    <property type="project" value="TreeGrafter"/>
</dbReference>
<dbReference type="Pfam" id="PF00702">
    <property type="entry name" value="Hydrolase"/>
    <property type="match status" value="1"/>
</dbReference>
<evidence type="ECO:0000313" key="1">
    <source>
        <dbReference type="EMBL" id="KAJ2896036.1"/>
    </source>
</evidence>
<dbReference type="SUPFAM" id="SSF56784">
    <property type="entry name" value="HAD-like"/>
    <property type="match status" value="1"/>
</dbReference>
<dbReference type="SFLD" id="SFLDG01132">
    <property type="entry name" value="C1.5.3:_5'-Nucleotidase_Like"/>
    <property type="match status" value="1"/>
</dbReference>